<dbReference type="PANTHER" id="PTHR42747">
    <property type="entry name" value="NITRONATE MONOOXYGENASE-RELATED"/>
    <property type="match status" value="1"/>
</dbReference>
<comment type="similarity">
    <text evidence="2">Belongs to the nitronate monooxygenase family. NMO class I subfamily.</text>
</comment>
<dbReference type="InterPro" id="IPR004136">
    <property type="entry name" value="NMO"/>
</dbReference>
<organism evidence="10 11">
    <name type="scientific">Amycolatopsis echigonensis</name>
    <dbReference type="NCBI Taxonomy" id="2576905"/>
    <lineage>
        <taxon>Bacteria</taxon>
        <taxon>Bacillati</taxon>
        <taxon>Actinomycetota</taxon>
        <taxon>Actinomycetes</taxon>
        <taxon>Pseudonocardiales</taxon>
        <taxon>Pseudonocardiaceae</taxon>
        <taxon>Amycolatopsis</taxon>
    </lineage>
</organism>
<reference evidence="10 11" key="1">
    <citation type="submission" date="2020-08" db="EMBL/GenBank/DDBJ databases">
        <title>Amycolatopsis echigonensis JCM 21831.</title>
        <authorList>
            <person name="Tedsree N."/>
            <person name="Kuncharoen N."/>
            <person name="Likhitwitayawuid K."/>
            <person name="Tanasupawat S."/>
        </authorList>
    </citation>
    <scope>NUCLEOTIDE SEQUENCE [LARGE SCALE GENOMIC DNA]</scope>
    <source>
        <strain evidence="10 11">JCM 21831</strain>
    </source>
</reference>
<evidence type="ECO:0000256" key="6">
    <source>
        <dbReference type="ARBA" id="ARBA00023002"/>
    </source>
</evidence>
<evidence type="ECO:0000313" key="10">
    <source>
        <dbReference type="EMBL" id="MBB2498680.1"/>
    </source>
</evidence>
<evidence type="ECO:0000256" key="9">
    <source>
        <dbReference type="ARBA" id="ARBA00049401"/>
    </source>
</evidence>
<keyword evidence="7 10" id="KW-0503">Monooxygenase</keyword>
<dbReference type="Proteomes" id="UP000550260">
    <property type="component" value="Unassembled WGS sequence"/>
</dbReference>
<evidence type="ECO:0000256" key="2">
    <source>
        <dbReference type="ARBA" id="ARBA00009881"/>
    </source>
</evidence>
<proteinExistence type="inferred from homology"/>
<keyword evidence="4" id="KW-0285">Flavoprotein</keyword>
<dbReference type="PANTHER" id="PTHR42747:SF3">
    <property type="entry name" value="NITRONATE MONOOXYGENASE-RELATED"/>
    <property type="match status" value="1"/>
</dbReference>
<evidence type="ECO:0000313" key="11">
    <source>
        <dbReference type="Proteomes" id="UP000550260"/>
    </source>
</evidence>
<dbReference type="Gene3D" id="3.20.20.70">
    <property type="entry name" value="Aldolase class I"/>
    <property type="match status" value="1"/>
</dbReference>
<dbReference type="Pfam" id="PF03060">
    <property type="entry name" value="NMO"/>
    <property type="match status" value="1"/>
</dbReference>
<dbReference type="GO" id="GO:0018580">
    <property type="term" value="F:nitronate monooxygenase activity"/>
    <property type="evidence" value="ECO:0007669"/>
    <property type="project" value="InterPro"/>
</dbReference>
<evidence type="ECO:0000256" key="3">
    <source>
        <dbReference type="ARBA" id="ARBA00022575"/>
    </source>
</evidence>
<evidence type="ECO:0000256" key="5">
    <source>
        <dbReference type="ARBA" id="ARBA00022643"/>
    </source>
</evidence>
<evidence type="ECO:0000256" key="7">
    <source>
        <dbReference type="ARBA" id="ARBA00023033"/>
    </source>
</evidence>
<sequence length="324" mass="32988">AGGPTTPRLVIAAAAAGGAGLLAGGYKSAEALAAQIGEVRAAGVPFGVNLFAPNPVPVDRVEYERYRAAIQSEADRLGVDLSGIPITEDDDGWRDKVDLLLADPVPLATFTFGIPDRAVVRALRAAQTVVGQTVTTAAEAEAAVAAGVDLLVVQGAAAGAHSGTLSPDRLPEEKPLTDLVREVAAVTSLPIVAAGGIAQSGDVADVLRAGAVAAMVGTVLLRSDESGASATHRAALEHAAPGRTVLTRAFSGRPARGLRNTFTDRFTATAPSGYPALHHLTTPFRKAAAAAGDPERLHLWAGTGYPHAKAGPAADILRNLTAHL</sequence>
<feature type="non-terminal residue" evidence="10">
    <location>
        <position position="1"/>
    </location>
</feature>
<keyword evidence="5" id="KW-0288">FMN</keyword>
<name>A0A8E1VUR9_9PSEU</name>
<keyword evidence="6" id="KW-0560">Oxidoreductase</keyword>
<comment type="caution">
    <text evidence="10">The sequence shown here is derived from an EMBL/GenBank/DDBJ whole genome shotgun (WGS) entry which is preliminary data.</text>
</comment>
<comment type="catalytic activity">
    <reaction evidence="9">
        <text>3 propionate 3-nitronate + 3 O2 + H2O = 3 3-oxopropanoate + 2 nitrate + nitrite + H2O2 + 3 H(+)</text>
        <dbReference type="Rhea" id="RHEA:57332"/>
        <dbReference type="ChEBI" id="CHEBI:15377"/>
        <dbReference type="ChEBI" id="CHEBI:15378"/>
        <dbReference type="ChEBI" id="CHEBI:15379"/>
        <dbReference type="ChEBI" id="CHEBI:16240"/>
        <dbReference type="ChEBI" id="CHEBI:16301"/>
        <dbReference type="ChEBI" id="CHEBI:17632"/>
        <dbReference type="ChEBI" id="CHEBI:33190"/>
        <dbReference type="ChEBI" id="CHEBI:136067"/>
    </reaction>
</comment>
<accession>A0A8E1VUR9</accession>
<gene>
    <name evidence="10" type="ORF">H5411_05965</name>
</gene>
<dbReference type="CDD" id="cd04730">
    <property type="entry name" value="NPD_like"/>
    <property type="match status" value="1"/>
</dbReference>
<dbReference type="GO" id="GO:0009636">
    <property type="term" value="P:response to toxic substance"/>
    <property type="evidence" value="ECO:0007669"/>
    <property type="project" value="UniProtKB-KW"/>
</dbReference>
<evidence type="ECO:0000256" key="8">
    <source>
        <dbReference type="ARBA" id="ARBA00031155"/>
    </source>
</evidence>
<evidence type="ECO:0000256" key="4">
    <source>
        <dbReference type="ARBA" id="ARBA00022630"/>
    </source>
</evidence>
<dbReference type="SUPFAM" id="SSF51412">
    <property type="entry name" value="Inosine monophosphate dehydrogenase (IMPDH)"/>
    <property type="match status" value="1"/>
</dbReference>
<protein>
    <recommendedName>
        <fullName evidence="8">Propionate 3-nitronate monooxygenase</fullName>
    </recommendedName>
</protein>
<dbReference type="AlphaFoldDB" id="A0A8E1VUR9"/>
<keyword evidence="3" id="KW-0216">Detoxification</keyword>
<dbReference type="RefSeq" id="WP_183123178.1">
    <property type="nucleotide sequence ID" value="NZ_JACJHR010000006.1"/>
</dbReference>
<dbReference type="InterPro" id="IPR013785">
    <property type="entry name" value="Aldolase_TIM"/>
</dbReference>
<evidence type="ECO:0000256" key="1">
    <source>
        <dbReference type="ARBA" id="ARBA00001917"/>
    </source>
</evidence>
<dbReference type="EMBL" id="JACJHR010000006">
    <property type="protein sequence ID" value="MBB2498680.1"/>
    <property type="molecule type" value="Genomic_DNA"/>
</dbReference>
<comment type="cofactor">
    <cofactor evidence="1">
        <name>FMN</name>
        <dbReference type="ChEBI" id="CHEBI:58210"/>
    </cofactor>
</comment>